<gene>
    <name evidence="2" type="ORF">IEO21_08655</name>
</gene>
<evidence type="ECO:0000313" key="2">
    <source>
        <dbReference type="EMBL" id="KAF9806562.1"/>
    </source>
</evidence>
<feature type="transmembrane region" description="Helical" evidence="1">
    <location>
        <begin position="74"/>
        <end position="92"/>
    </location>
</feature>
<accession>A0A8H7TZ67</accession>
<keyword evidence="1" id="KW-1133">Transmembrane helix</keyword>
<comment type="caution">
    <text evidence="2">The sequence shown here is derived from an EMBL/GenBank/DDBJ whole genome shotgun (WGS) entry which is preliminary data.</text>
</comment>
<organism evidence="2 3">
    <name type="scientific">Rhodonia placenta</name>
    <dbReference type="NCBI Taxonomy" id="104341"/>
    <lineage>
        <taxon>Eukaryota</taxon>
        <taxon>Fungi</taxon>
        <taxon>Dikarya</taxon>
        <taxon>Basidiomycota</taxon>
        <taxon>Agaricomycotina</taxon>
        <taxon>Agaricomycetes</taxon>
        <taxon>Polyporales</taxon>
        <taxon>Adustoporiaceae</taxon>
        <taxon>Rhodonia</taxon>
    </lineage>
</organism>
<keyword evidence="1" id="KW-0812">Transmembrane</keyword>
<evidence type="ECO:0000256" key="1">
    <source>
        <dbReference type="SAM" id="Phobius"/>
    </source>
</evidence>
<keyword evidence="1" id="KW-0472">Membrane</keyword>
<dbReference type="Proteomes" id="UP000639403">
    <property type="component" value="Unassembled WGS sequence"/>
</dbReference>
<dbReference type="EMBL" id="JADOXO010000327">
    <property type="protein sequence ID" value="KAF9806562.1"/>
    <property type="molecule type" value="Genomic_DNA"/>
</dbReference>
<proteinExistence type="predicted"/>
<sequence>MLRDLGPPTCGARSEIGSRAVSRRLGFGALMQSSLNLTTSLSRCLKISLRRSDTNGCAGLNLANGVSSTLTSSASMLVTTGMTTLFLLLYTLHPIVKSAQRLTFLLRLRLPSESRNLMSQKRMSDRMVWLSVVDC</sequence>
<reference evidence="2" key="2">
    <citation type="journal article" name="Front. Microbiol.">
        <title>Degradative Capacity of Two Strains of Rhodonia placenta: From Phenotype to Genotype.</title>
        <authorList>
            <person name="Kolle M."/>
            <person name="Horta M.A.C."/>
            <person name="Nowrousian M."/>
            <person name="Ohm R.A."/>
            <person name="Benz J.P."/>
            <person name="Pilgard A."/>
        </authorList>
    </citation>
    <scope>NUCLEOTIDE SEQUENCE</scope>
    <source>
        <strain evidence="2">FPRL280</strain>
    </source>
</reference>
<protein>
    <submittedName>
        <fullName evidence="2">Uncharacterized protein</fullName>
    </submittedName>
</protein>
<name>A0A8H7TZ67_9APHY</name>
<evidence type="ECO:0000313" key="3">
    <source>
        <dbReference type="Proteomes" id="UP000639403"/>
    </source>
</evidence>
<dbReference type="AlphaFoldDB" id="A0A8H7TZ67"/>
<reference evidence="2" key="1">
    <citation type="submission" date="2020-11" db="EMBL/GenBank/DDBJ databases">
        <authorList>
            <person name="Koelle M."/>
            <person name="Horta M.A.C."/>
            <person name="Nowrousian M."/>
            <person name="Ohm R.A."/>
            <person name="Benz P."/>
            <person name="Pilgard A."/>
        </authorList>
    </citation>
    <scope>NUCLEOTIDE SEQUENCE</scope>
    <source>
        <strain evidence="2">FPRL280</strain>
    </source>
</reference>